<keyword evidence="4" id="KW-0418">Kinase</keyword>
<organism evidence="7 8">
    <name type="scientific">Suillus luteus UH-Slu-Lm8-n1</name>
    <dbReference type="NCBI Taxonomy" id="930992"/>
    <lineage>
        <taxon>Eukaryota</taxon>
        <taxon>Fungi</taxon>
        <taxon>Dikarya</taxon>
        <taxon>Basidiomycota</taxon>
        <taxon>Agaricomycotina</taxon>
        <taxon>Agaricomycetes</taxon>
        <taxon>Agaricomycetidae</taxon>
        <taxon>Boletales</taxon>
        <taxon>Suillineae</taxon>
        <taxon>Suillaceae</taxon>
        <taxon>Suillus</taxon>
    </lineage>
</organism>
<dbReference type="PANTHER" id="PTHR24351">
    <property type="entry name" value="RIBOSOMAL PROTEIN S6 KINASE"/>
    <property type="match status" value="1"/>
</dbReference>
<evidence type="ECO:0000313" key="8">
    <source>
        <dbReference type="Proteomes" id="UP000054485"/>
    </source>
</evidence>
<protein>
    <recommendedName>
        <fullName evidence="6">Protein kinase domain-containing protein</fullName>
    </recommendedName>
</protein>
<dbReference type="EMBL" id="KN835398">
    <property type="protein sequence ID" value="KIK38349.1"/>
    <property type="molecule type" value="Genomic_DNA"/>
</dbReference>
<dbReference type="GO" id="GO:0005524">
    <property type="term" value="F:ATP binding"/>
    <property type="evidence" value="ECO:0007669"/>
    <property type="project" value="UniProtKB-KW"/>
</dbReference>
<dbReference type="InterPro" id="IPR000719">
    <property type="entry name" value="Prot_kinase_dom"/>
</dbReference>
<keyword evidence="2" id="KW-0808">Transferase</keyword>
<gene>
    <name evidence="7" type="ORF">CY34DRAFT_397366</name>
</gene>
<proteinExistence type="predicted"/>
<dbReference type="PROSITE" id="PS00108">
    <property type="entry name" value="PROTEIN_KINASE_ST"/>
    <property type="match status" value="1"/>
</dbReference>
<dbReference type="Gene3D" id="3.30.200.20">
    <property type="entry name" value="Phosphorylase Kinase, domain 1"/>
    <property type="match status" value="1"/>
</dbReference>
<dbReference type="SMART" id="SM00220">
    <property type="entry name" value="S_TKc"/>
    <property type="match status" value="1"/>
</dbReference>
<dbReference type="Pfam" id="PF00069">
    <property type="entry name" value="Pkinase"/>
    <property type="match status" value="1"/>
</dbReference>
<name>A0A0D0AJK4_9AGAM</name>
<dbReference type="Proteomes" id="UP000054485">
    <property type="component" value="Unassembled WGS sequence"/>
</dbReference>
<keyword evidence="5" id="KW-0067">ATP-binding</keyword>
<reference evidence="7 8" key="1">
    <citation type="submission" date="2014-04" db="EMBL/GenBank/DDBJ databases">
        <authorList>
            <consortium name="DOE Joint Genome Institute"/>
            <person name="Kuo A."/>
            <person name="Ruytinx J."/>
            <person name="Rineau F."/>
            <person name="Colpaert J."/>
            <person name="Kohler A."/>
            <person name="Nagy L.G."/>
            <person name="Floudas D."/>
            <person name="Copeland A."/>
            <person name="Barry K.W."/>
            <person name="Cichocki N."/>
            <person name="Veneault-Fourrey C."/>
            <person name="LaButti K."/>
            <person name="Lindquist E.A."/>
            <person name="Lipzen A."/>
            <person name="Lundell T."/>
            <person name="Morin E."/>
            <person name="Murat C."/>
            <person name="Sun H."/>
            <person name="Tunlid A."/>
            <person name="Henrissat B."/>
            <person name="Grigoriev I.V."/>
            <person name="Hibbett D.S."/>
            <person name="Martin F."/>
            <person name="Nordberg H.P."/>
            <person name="Cantor M.N."/>
            <person name="Hua S.X."/>
        </authorList>
    </citation>
    <scope>NUCLEOTIDE SEQUENCE [LARGE SCALE GENOMIC DNA]</scope>
    <source>
        <strain evidence="7 8">UH-Slu-Lm8-n1</strain>
    </source>
</reference>
<evidence type="ECO:0000256" key="3">
    <source>
        <dbReference type="ARBA" id="ARBA00022741"/>
    </source>
</evidence>
<keyword evidence="1" id="KW-0723">Serine/threonine-protein kinase</keyword>
<dbReference type="OrthoDB" id="10252171at2759"/>
<dbReference type="STRING" id="930992.A0A0D0AJK4"/>
<keyword evidence="8" id="KW-1185">Reference proteome</keyword>
<evidence type="ECO:0000313" key="7">
    <source>
        <dbReference type="EMBL" id="KIK38349.1"/>
    </source>
</evidence>
<dbReference type="InterPro" id="IPR008271">
    <property type="entry name" value="Ser/Thr_kinase_AS"/>
</dbReference>
<evidence type="ECO:0000256" key="2">
    <source>
        <dbReference type="ARBA" id="ARBA00022679"/>
    </source>
</evidence>
<evidence type="ECO:0000259" key="6">
    <source>
        <dbReference type="PROSITE" id="PS50011"/>
    </source>
</evidence>
<dbReference type="SUPFAM" id="SSF56112">
    <property type="entry name" value="Protein kinase-like (PK-like)"/>
    <property type="match status" value="1"/>
</dbReference>
<dbReference type="InParanoid" id="A0A0D0AJK4"/>
<reference evidence="8" key="2">
    <citation type="submission" date="2015-01" db="EMBL/GenBank/DDBJ databases">
        <title>Evolutionary Origins and Diversification of the Mycorrhizal Mutualists.</title>
        <authorList>
            <consortium name="DOE Joint Genome Institute"/>
            <consortium name="Mycorrhizal Genomics Consortium"/>
            <person name="Kohler A."/>
            <person name="Kuo A."/>
            <person name="Nagy L.G."/>
            <person name="Floudas D."/>
            <person name="Copeland A."/>
            <person name="Barry K.W."/>
            <person name="Cichocki N."/>
            <person name="Veneault-Fourrey C."/>
            <person name="LaButti K."/>
            <person name="Lindquist E.A."/>
            <person name="Lipzen A."/>
            <person name="Lundell T."/>
            <person name="Morin E."/>
            <person name="Murat C."/>
            <person name="Riley R."/>
            <person name="Ohm R."/>
            <person name="Sun H."/>
            <person name="Tunlid A."/>
            <person name="Henrissat B."/>
            <person name="Grigoriev I.V."/>
            <person name="Hibbett D.S."/>
            <person name="Martin F."/>
        </authorList>
    </citation>
    <scope>NUCLEOTIDE SEQUENCE [LARGE SCALE GENOMIC DNA]</scope>
    <source>
        <strain evidence="8">UH-Slu-Lm8-n1</strain>
    </source>
</reference>
<dbReference type="InterPro" id="IPR011009">
    <property type="entry name" value="Kinase-like_dom_sf"/>
</dbReference>
<sequence length="413" mass="46721">MSIAINASTPDLCSDLPDLLYPSDSELAGPPIPTHAATFEHSGVAVAPQNSPVPKFRVFRILGKGGFAKAMLAQSIEPNRLFCLKVFQKDQLKKIEEVILDELAAYKRVGSSMPCPARNFLMGLELSFQTKTDICFAMDLMMGDLSKYMIDRPSYCCERALRWTSKIALGIRALHDIGIIHRDIKAENILIDIRENVRIADYGLCYIDKYRWPLDRQRAYTASAVGTTCCMAPEVLRNIINIGSKEYGTPVDWWSLGCVVYQLVSKNHRARFASSIAAILLIPSFQALFYKKDDILDYASWCSSGDRISRQHPIFEDFPPGIAKLLSGLLNPNLSTRYGFPEVVRHRSFMRSCGKSEFSDAHSRAREREALPNLLPDIQHHQKTAEVWHCLAPWERLRVPNVDWVKPTFFSFS</sequence>
<evidence type="ECO:0000256" key="5">
    <source>
        <dbReference type="ARBA" id="ARBA00022840"/>
    </source>
</evidence>
<keyword evidence="3" id="KW-0547">Nucleotide-binding</keyword>
<accession>A0A0D0AJK4</accession>
<evidence type="ECO:0000256" key="1">
    <source>
        <dbReference type="ARBA" id="ARBA00022527"/>
    </source>
</evidence>
<dbReference type="GO" id="GO:0004674">
    <property type="term" value="F:protein serine/threonine kinase activity"/>
    <property type="evidence" value="ECO:0007669"/>
    <property type="project" value="UniProtKB-KW"/>
</dbReference>
<evidence type="ECO:0000256" key="4">
    <source>
        <dbReference type="ARBA" id="ARBA00022777"/>
    </source>
</evidence>
<dbReference type="HOGENOM" id="CLU_000288_63_12_1"/>
<feature type="domain" description="Protein kinase" evidence="6">
    <location>
        <begin position="56"/>
        <end position="349"/>
    </location>
</feature>
<dbReference type="AlphaFoldDB" id="A0A0D0AJK4"/>
<dbReference type="Gene3D" id="1.10.510.10">
    <property type="entry name" value="Transferase(Phosphotransferase) domain 1"/>
    <property type="match status" value="1"/>
</dbReference>
<dbReference type="PROSITE" id="PS50011">
    <property type="entry name" value="PROTEIN_KINASE_DOM"/>
    <property type="match status" value="1"/>
</dbReference>